<organism evidence="2 3">
    <name type="scientific">Dendrobium thyrsiflorum</name>
    <name type="common">Pinecone-like raceme dendrobium</name>
    <name type="synonym">Orchid</name>
    <dbReference type="NCBI Taxonomy" id="117978"/>
    <lineage>
        <taxon>Eukaryota</taxon>
        <taxon>Viridiplantae</taxon>
        <taxon>Streptophyta</taxon>
        <taxon>Embryophyta</taxon>
        <taxon>Tracheophyta</taxon>
        <taxon>Spermatophyta</taxon>
        <taxon>Magnoliopsida</taxon>
        <taxon>Liliopsida</taxon>
        <taxon>Asparagales</taxon>
        <taxon>Orchidaceae</taxon>
        <taxon>Epidendroideae</taxon>
        <taxon>Malaxideae</taxon>
        <taxon>Dendrobiinae</taxon>
        <taxon>Dendrobium</taxon>
    </lineage>
</organism>
<comment type="caution">
    <text evidence="2">The sequence shown here is derived from an EMBL/GenBank/DDBJ whole genome shotgun (WGS) entry which is preliminary data.</text>
</comment>
<evidence type="ECO:0000313" key="3">
    <source>
        <dbReference type="Proteomes" id="UP001552299"/>
    </source>
</evidence>
<dbReference type="EMBL" id="JANQDX010000004">
    <property type="protein sequence ID" value="KAL0925875.1"/>
    <property type="molecule type" value="Genomic_DNA"/>
</dbReference>
<evidence type="ECO:0000313" key="2">
    <source>
        <dbReference type="EMBL" id="KAL0925875.1"/>
    </source>
</evidence>
<proteinExistence type="predicted"/>
<sequence length="467" mass="51610">MQASGASFLTYFSFIEVPGATEMTRHTSVGRKSVSPSSSVSPILSSDIKSASLMGCLTNFDFPGLEELAWLRCCLEVDACTLGNPFSNRISERRRHWISGSLFGRRISSTRGLRSKLTSSFGGVGERRDPLEDSPRRRHESSFGPISDDLDCWGRISGKPHRMSRLNLFLFLSFLHLYEALASRFACLSTGTFRRWIPEPGVQFRPSVVAEFFSSLALFPLQFSELGRLERTEIQVYRSSKGLGLKSGMLGNLGAWNWERIFKIGNFTILHLKRMVGEWMMDPIKIPWFRHPGSSWSLVYLVRGGSRPNLTEGSLSAAMGCFVQGYLVDRGFDAIGEHTGAGHNRNIVTPFGGESLGSEGPESPVVLNLQVQILSKSPISVQILAASRRLPRLGEISGVIACLPRQESRAQSVSGDTAAVIFISATPIEACTGLQGYLFEKHNSFPDGTKTRTSTYIFTLPCYEKLV</sequence>
<evidence type="ECO:0000256" key="1">
    <source>
        <dbReference type="SAM" id="MobiDB-lite"/>
    </source>
</evidence>
<reference evidence="2 3" key="1">
    <citation type="journal article" date="2024" name="Plant Biotechnol. J.">
        <title>Dendrobium thyrsiflorum genome and its molecular insights into genes involved in important horticultural traits.</title>
        <authorList>
            <person name="Chen B."/>
            <person name="Wang J.Y."/>
            <person name="Zheng P.J."/>
            <person name="Li K.L."/>
            <person name="Liang Y.M."/>
            <person name="Chen X.F."/>
            <person name="Zhang C."/>
            <person name="Zhao X."/>
            <person name="He X."/>
            <person name="Zhang G.Q."/>
            <person name="Liu Z.J."/>
            <person name="Xu Q."/>
        </authorList>
    </citation>
    <scope>NUCLEOTIDE SEQUENCE [LARGE SCALE GENOMIC DNA]</scope>
    <source>
        <strain evidence="2">GZMU011</strain>
    </source>
</reference>
<dbReference type="AlphaFoldDB" id="A0ABD0VLC8"/>
<name>A0ABD0VLC8_DENTH</name>
<feature type="region of interest" description="Disordered" evidence="1">
    <location>
        <begin position="118"/>
        <end position="143"/>
    </location>
</feature>
<dbReference type="Proteomes" id="UP001552299">
    <property type="component" value="Unassembled WGS sequence"/>
</dbReference>
<accession>A0ABD0VLC8</accession>
<gene>
    <name evidence="2" type="ORF">M5K25_004249</name>
</gene>
<protein>
    <submittedName>
        <fullName evidence="2">Uncharacterized protein</fullName>
    </submittedName>
</protein>
<feature type="compositionally biased region" description="Basic and acidic residues" evidence="1">
    <location>
        <begin position="125"/>
        <end position="135"/>
    </location>
</feature>
<keyword evidence="3" id="KW-1185">Reference proteome</keyword>